<evidence type="ECO:0000256" key="1">
    <source>
        <dbReference type="ARBA" id="ARBA00023117"/>
    </source>
</evidence>
<feature type="domain" description="Bromo" evidence="4">
    <location>
        <begin position="421"/>
        <end position="483"/>
    </location>
</feature>
<evidence type="ECO:0000313" key="5">
    <source>
        <dbReference type="EMBL" id="KAK4535908.1"/>
    </source>
</evidence>
<dbReference type="InterPro" id="IPR036427">
    <property type="entry name" value="Bromodomain-like_sf"/>
</dbReference>
<dbReference type="Pfam" id="PF00439">
    <property type="entry name" value="Bromodomain"/>
    <property type="match status" value="1"/>
</dbReference>
<dbReference type="AlphaFoldDB" id="A0AAV9IVS9"/>
<comment type="caution">
    <text evidence="5">The sequence shown here is derived from an EMBL/GenBank/DDBJ whole genome shotgun (WGS) entry which is preliminary data.</text>
</comment>
<feature type="compositionally biased region" description="Low complexity" evidence="3">
    <location>
        <begin position="352"/>
        <end position="368"/>
    </location>
</feature>
<evidence type="ECO:0000313" key="6">
    <source>
        <dbReference type="Proteomes" id="UP001301350"/>
    </source>
</evidence>
<organism evidence="5 6">
    <name type="scientific">Cyanidium caldarium</name>
    <name type="common">Red alga</name>
    <dbReference type="NCBI Taxonomy" id="2771"/>
    <lineage>
        <taxon>Eukaryota</taxon>
        <taxon>Rhodophyta</taxon>
        <taxon>Bangiophyceae</taxon>
        <taxon>Cyanidiales</taxon>
        <taxon>Cyanidiaceae</taxon>
        <taxon>Cyanidium</taxon>
    </lineage>
</organism>
<dbReference type="Proteomes" id="UP001301350">
    <property type="component" value="Unassembled WGS sequence"/>
</dbReference>
<feature type="compositionally biased region" description="Low complexity" evidence="3">
    <location>
        <begin position="503"/>
        <end position="521"/>
    </location>
</feature>
<evidence type="ECO:0000256" key="3">
    <source>
        <dbReference type="SAM" id="MobiDB-lite"/>
    </source>
</evidence>
<dbReference type="SMART" id="SM00297">
    <property type="entry name" value="BROMO"/>
    <property type="match status" value="1"/>
</dbReference>
<dbReference type="GO" id="GO:0035267">
    <property type="term" value="C:NuA4 histone acetyltransferase complex"/>
    <property type="evidence" value="ECO:0007669"/>
    <property type="project" value="TreeGrafter"/>
</dbReference>
<feature type="region of interest" description="Disordered" evidence="3">
    <location>
        <begin position="1"/>
        <end position="22"/>
    </location>
</feature>
<dbReference type="PROSITE" id="PS50014">
    <property type="entry name" value="BROMODOMAIN_2"/>
    <property type="match status" value="1"/>
</dbReference>
<gene>
    <name evidence="5" type="ORF">CDCA_CDCA06G1933</name>
</gene>
<dbReference type="EMBL" id="JANCYW010000006">
    <property type="protein sequence ID" value="KAK4535908.1"/>
    <property type="molecule type" value="Genomic_DNA"/>
</dbReference>
<dbReference type="PANTHER" id="PTHR15398:SF4">
    <property type="entry name" value="BROMODOMAIN-CONTAINING PROTEIN 8 ISOFORM X1"/>
    <property type="match status" value="1"/>
</dbReference>
<evidence type="ECO:0000259" key="4">
    <source>
        <dbReference type="PROSITE" id="PS50014"/>
    </source>
</evidence>
<keyword evidence="1 2" id="KW-0103">Bromodomain</keyword>
<dbReference type="SUPFAM" id="SSF47370">
    <property type="entry name" value="Bromodomain"/>
    <property type="match status" value="1"/>
</dbReference>
<accession>A0AAV9IVS9</accession>
<feature type="compositionally biased region" description="Acidic residues" evidence="3">
    <location>
        <begin position="1"/>
        <end position="15"/>
    </location>
</feature>
<dbReference type="CDD" id="cd04369">
    <property type="entry name" value="Bromodomain"/>
    <property type="match status" value="1"/>
</dbReference>
<feature type="region of interest" description="Disordered" evidence="3">
    <location>
        <begin position="499"/>
        <end position="595"/>
    </location>
</feature>
<name>A0AAV9IVS9_CYACA</name>
<proteinExistence type="predicted"/>
<reference evidence="5 6" key="1">
    <citation type="submission" date="2022-07" db="EMBL/GenBank/DDBJ databases">
        <title>Genome-wide signatures of adaptation to extreme environments.</title>
        <authorList>
            <person name="Cho C.H."/>
            <person name="Yoon H.S."/>
        </authorList>
    </citation>
    <scope>NUCLEOTIDE SEQUENCE [LARGE SCALE GENOMIC DNA]</scope>
    <source>
        <strain evidence="5 6">DBV 063 E5</strain>
    </source>
</reference>
<dbReference type="InterPro" id="IPR001487">
    <property type="entry name" value="Bromodomain"/>
</dbReference>
<keyword evidence="6" id="KW-1185">Reference proteome</keyword>
<dbReference type="PANTHER" id="PTHR15398">
    <property type="entry name" value="BROMODOMAIN-CONTAINING PROTEIN 8"/>
    <property type="match status" value="1"/>
</dbReference>
<dbReference type="Gene3D" id="1.20.920.10">
    <property type="entry name" value="Bromodomain-like"/>
    <property type="match status" value="1"/>
</dbReference>
<feature type="compositionally biased region" description="Basic and acidic residues" evidence="3">
    <location>
        <begin position="334"/>
        <end position="348"/>
    </location>
</feature>
<dbReference type="PRINTS" id="PR00503">
    <property type="entry name" value="BROMODOMAIN"/>
</dbReference>
<evidence type="ECO:0000256" key="2">
    <source>
        <dbReference type="PROSITE-ProRule" id="PRU00035"/>
    </source>
</evidence>
<feature type="region of interest" description="Disordered" evidence="3">
    <location>
        <begin position="314"/>
        <end position="384"/>
    </location>
</feature>
<sequence length="595" mass="63236">MASEDEVGGVGEVEDVPPAATSGAWDVQVEKLGDEATAAAYRRHVRLAEGMDLIAKQFLRAKGRAHEALGSAEESAGGEDGMAVTLWRSTEEEEEGETVGGAFTAVEPVDGVALAARVLPPDARPQAAHQPVLLLRAASLILAVLSTLEAREKPPLSFALGVLGAEASTVHRDDPALTELVDVADMEAGRACLLRRVVRWILQAVETSASPGDAGEASVATAYLQLQLPLGTLQVRLSRWPPEWPHADAAPLDAHIQLAATPMEMVQMTAGAATGARDGGDIPTAAAAGATAGPSVSATDASLFGAAAVRRKVGRPRRVDRLSSNGQTAGAADEPGHERRTLRQDAQRLTEAAAATAPDASGTPTAGGSPPSLAPTDPAPHRQAEADIVPERAEQQRPAWWPSLLRDRLEQLLADRQWEAFWMPVTEKEAPGYRKTVRRPMDLSTLRDNLVAGRYAQPADFAHDAERIWINADLYNRPKSAISRAAKHLRVHLQRMMAEAEAEAPSTTTSSSSTAAAGMPGRPRRRKGGVGRRPGGDTEQEAVVATEPRSGIGRPRQQFDANVEQKSRPRGRPPGRRPAAASAEAAPRRQRPRAN</sequence>
<protein>
    <recommendedName>
        <fullName evidence="4">Bromo domain-containing protein</fullName>
    </recommendedName>
</protein>